<feature type="region of interest" description="Disordered" evidence="2">
    <location>
        <begin position="1"/>
        <end position="26"/>
    </location>
</feature>
<evidence type="ECO:0000256" key="1">
    <source>
        <dbReference type="ARBA" id="ARBA00010751"/>
    </source>
</evidence>
<dbReference type="Pfam" id="PF01906">
    <property type="entry name" value="YbjQ_1"/>
    <property type="match status" value="1"/>
</dbReference>
<dbReference type="Proteomes" id="UP000248889">
    <property type="component" value="Unassembled WGS sequence"/>
</dbReference>
<evidence type="ECO:0000313" key="4">
    <source>
        <dbReference type="Proteomes" id="UP000248889"/>
    </source>
</evidence>
<dbReference type="Gene3D" id="3.30.110.70">
    <property type="entry name" value="Hypothetical protein apc22750. Chain B"/>
    <property type="match status" value="2"/>
</dbReference>
<dbReference type="OrthoDB" id="3289343at2"/>
<evidence type="ECO:0000313" key="3">
    <source>
        <dbReference type="EMBL" id="RAG87520.1"/>
    </source>
</evidence>
<evidence type="ECO:0000256" key="2">
    <source>
        <dbReference type="SAM" id="MobiDB-lite"/>
    </source>
</evidence>
<comment type="similarity">
    <text evidence="1">Belongs to the UPF0145 family.</text>
</comment>
<keyword evidence="4" id="KW-1185">Reference proteome</keyword>
<dbReference type="InterPro" id="IPR002765">
    <property type="entry name" value="UPF0145_YbjQ-like"/>
</dbReference>
<gene>
    <name evidence="3" type="ORF">DN069_01435</name>
</gene>
<protein>
    <recommendedName>
        <fullName evidence="5">Heavy metal-binding domain-containing protein</fullName>
    </recommendedName>
</protein>
<dbReference type="AlphaFoldDB" id="A0A2X0KLI2"/>
<accession>A0A2X0KLI2</accession>
<organism evidence="3 4">
    <name type="scientific">Streptacidiphilus pinicola</name>
    <dbReference type="NCBI Taxonomy" id="2219663"/>
    <lineage>
        <taxon>Bacteria</taxon>
        <taxon>Bacillati</taxon>
        <taxon>Actinomycetota</taxon>
        <taxon>Actinomycetes</taxon>
        <taxon>Kitasatosporales</taxon>
        <taxon>Streptomycetaceae</taxon>
        <taxon>Streptacidiphilus</taxon>
    </lineage>
</organism>
<proteinExistence type="inferred from homology"/>
<name>A0A2X0KLI2_9ACTN</name>
<dbReference type="EMBL" id="QKYN01000007">
    <property type="protein sequence ID" value="RAG87520.1"/>
    <property type="molecule type" value="Genomic_DNA"/>
</dbReference>
<sequence>MTDCSGPVRRRPSLPRRTQVRGPGAPTAISSDVWCLRRIYTVRTFREAQLRVPRVLSAERKWGGMTVPWSGGGLPPVAAERMAEVRQSGTWTSALSTGEFASVRSVGFEPVGQVMGSAVFQIARSGRYWGYHDCLFPGAGYSFGGYGDAPIALSGRGAPSQALVSVFDQARHTALGRMTQECAALGGDGVVAAELTMQPFPNAPNCLEFKVIGTAVRAQGDVRPKHPFTCHLDGQGFAKLVSAGWVPAELLVGMSIGVRHNDYRTQSQLYSWQNNEVTGWSDLIHAIRADAREQLRRQASRLGGDGVIMASGDLRVWEESCIRSANSEQHDHVAEATMIGTSIARFRTRAEPPRTLSVMPLGKRSDRLRQRLAAVASSPYGDRDEYRRLLTELQDLGDQG</sequence>
<reference evidence="3 4" key="1">
    <citation type="submission" date="2018-06" db="EMBL/GenBank/DDBJ databases">
        <title>Streptacidiphilus pinicola sp. nov., isolated from pine grove soil.</title>
        <authorList>
            <person name="Roh S.G."/>
            <person name="Park S."/>
            <person name="Kim M.-K."/>
            <person name="Yun B.-R."/>
            <person name="Park J."/>
            <person name="Kim M.J."/>
            <person name="Kim Y.S."/>
            <person name="Kim S.B."/>
        </authorList>
    </citation>
    <scope>NUCLEOTIDE SEQUENCE [LARGE SCALE GENOMIC DNA]</scope>
    <source>
        <strain evidence="3 4">MMS16-CNU450</strain>
    </source>
</reference>
<dbReference type="SUPFAM" id="SSF117782">
    <property type="entry name" value="YbjQ-like"/>
    <property type="match status" value="1"/>
</dbReference>
<comment type="caution">
    <text evidence="3">The sequence shown here is derived from an EMBL/GenBank/DDBJ whole genome shotgun (WGS) entry which is preliminary data.</text>
</comment>
<evidence type="ECO:0008006" key="5">
    <source>
        <dbReference type="Google" id="ProtNLM"/>
    </source>
</evidence>
<dbReference type="InterPro" id="IPR035439">
    <property type="entry name" value="UPF0145_dom_sf"/>
</dbReference>